<proteinExistence type="predicted"/>
<protein>
    <submittedName>
        <fullName evidence="1">Uncharacterized protein</fullName>
    </submittedName>
</protein>
<dbReference type="EMBL" id="OC920763">
    <property type="protein sequence ID" value="CAD7652793.1"/>
    <property type="molecule type" value="Genomic_DNA"/>
</dbReference>
<evidence type="ECO:0000313" key="1">
    <source>
        <dbReference type="EMBL" id="CAD7652793.1"/>
    </source>
</evidence>
<accession>A0A7R9M3E2</accession>
<dbReference type="EMBL" id="CAJPVJ010005938">
    <property type="protein sequence ID" value="CAG2169980.1"/>
    <property type="molecule type" value="Genomic_DNA"/>
</dbReference>
<sequence>MFEVIVTAFEAIDGVLPFQVRRKLFLVTRGLVNLQATYQSFVSCENVAQRDRREQKYHNMIVETTAHVVRALPHLPVDHPVDGNVRQLNVWNEYKQRSEEYFYNM</sequence>
<gene>
    <name evidence="1" type="ORF">ONB1V03_LOCUS9452</name>
</gene>
<name>A0A7R9M3E2_9ACAR</name>
<reference evidence="1" key="1">
    <citation type="submission" date="2020-11" db="EMBL/GenBank/DDBJ databases">
        <authorList>
            <person name="Tran Van P."/>
        </authorList>
    </citation>
    <scope>NUCLEOTIDE SEQUENCE</scope>
</reference>
<keyword evidence="2" id="KW-1185">Reference proteome</keyword>
<dbReference type="Proteomes" id="UP000728032">
    <property type="component" value="Unassembled WGS sequence"/>
</dbReference>
<dbReference type="AlphaFoldDB" id="A0A7R9M3E2"/>
<organism evidence="1">
    <name type="scientific">Oppiella nova</name>
    <dbReference type="NCBI Taxonomy" id="334625"/>
    <lineage>
        <taxon>Eukaryota</taxon>
        <taxon>Metazoa</taxon>
        <taxon>Ecdysozoa</taxon>
        <taxon>Arthropoda</taxon>
        <taxon>Chelicerata</taxon>
        <taxon>Arachnida</taxon>
        <taxon>Acari</taxon>
        <taxon>Acariformes</taxon>
        <taxon>Sarcoptiformes</taxon>
        <taxon>Oribatida</taxon>
        <taxon>Brachypylina</taxon>
        <taxon>Oppioidea</taxon>
        <taxon>Oppiidae</taxon>
        <taxon>Oppiella</taxon>
    </lineage>
</organism>
<evidence type="ECO:0000313" key="2">
    <source>
        <dbReference type="Proteomes" id="UP000728032"/>
    </source>
</evidence>